<name>A0A8X6JAC4_TRICU</name>
<dbReference type="Proteomes" id="UP000887116">
    <property type="component" value="Unassembled WGS sequence"/>
</dbReference>
<evidence type="ECO:0000313" key="1">
    <source>
        <dbReference type="EMBL" id="GFQ98760.1"/>
    </source>
</evidence>
<organism evidence="1 2">
    <name type="scientific">Trichonephila clavata</name>
    <name type="common">Joro spider</name>
    <name type="synonym">Nephila clavata</name>
    <dbReference type="NCBI Taxonomy" id="2740835"/>
    <lineage>
        <taxon>Eukaryota</taxon>
        <taxon>Metazoa</taxon>
        <taxon>Ecdysozoa</taxon>
        <taxon>Arthropoda</taxon>
        <taxon>Chelicerata</taxon>
        <taxon>Arachnida</taxon>
        <taxon>Araneae</taxon>
        <taxon>Araneomorphae</taxon>
        <taxon>Entelegynae</taxon>
        <taxon>Araneoidea</taxon>
        <taxon>Nephilidae</taxon>
        <taxon>Trichonephila</taxon>
    </lineage>
</organism>
<sequence length="102" mass="11868">MPNVQSTTLNSYANLSRLLRDLKQIQHRSEREDVNIHLELQTENPKGKMEIISELEKLLNIVSGKTKQNPNLGPCITPECRSHYGLMWEELHPKRYVEITQT</sequence>
<dbReference type="EMBL" id="BMAO01034765">
    <property type="protein sequence ID" value="GFQ98760.1"/>
    <property type="molecule type" value="Genomic_DNA"/>
</dbReference>
<accession>A0A8X6JAC4</accession>
<proteinExistence type="predicted"/>
<reference evidence="1" key="1">
    <citation type="submission" date="2020-07" db="EMBL/GenBank/DDBJ databases">
        <title>Multicomponent nature underlies the extraordinary mechanical properties of spider dragline silk.</title>
        <authorList>
            <person name="Kono N."/>
            <person name="Nakamura H."/>
            <person name="Mori M."/>
            <person name="Yoshida Y."/>
            <person name="Ohtoshi R."/>
            <person name="Malay A.D."/>
            <person name="Moran D.A.P."/>
            <person name="Tomita M."/>
            <person name="Numata K."/>
            <person name="Arakawa K."/>
        </authorList>
    </citation>
    <scope>NUCLEOTIDE SEQUENCE</scope>
</reference>
<dbReference type="AlphaFoldDB" id="A0A8X6JAC4"/>
<protein>
    <submittedName>
        <fullName evidence="1">Uncharacterized protein</fullName>
    </submittedName>
</protein>
<comment type="caution">
    <text evidence="1">The sequence shown here is derived from an EMBL/GenBank/DDBJ whole genome shotgun (WGS) entry which is preliminary data.</text>
</comment>
<gene>
    <name evidence="1" type="ORF">TNCT_67091</name>
</gene>
<evidence type="ECO:0000313" key="2">
    <source>
        <dbReference type="Proteomes" id="UP000887116"/>
    </source>
</evidence>
<keyword evidence="2" id="KW-1185">Reference proteome</keyword>